<reference evidence="2 3" key="1">
    <citation type="submission" date="2011-08" db="EMBL/GenBank/DDBJ databases">
        <title>The Genome Sequence of Clostridium citroniae WAL-17108.</title>
        <authorList>
            <consortium name="The Broad Institute Genome Sequencing Platform"/>
            <person name="Earl A."/>
            <person name="Ward D."/>
            <person name="Feldgarden M."/>
            <person name="Gevers D."/>
            <person name="Finegold S.M."/>
            <person name="Summanen P.H."/>
            <person name="Molitoris D.R."/>
            <person name="Vaisanen M.L."/>
            <person name="Daigneault M."/>
            <person name="Allen-Vercoe E."/>
            <person name="Young S.K."/>
            <person name="Zeng Q."/>
            <person name="Gargeya S."/>
            <person name="Fitzgerald M."/>
            <person name="Haas B."/>
            <person name="Abouelleil A."/>
            <person name="Alvarado L."/>
            <person name="Arachchi H.M."/>
            <person name="Berlin A."/>
            <person name="Brown A."/>
            <person name="Chapman S.B."/>
            <person name="Chen Z."/>
            <person name="Dunbar C."/>
            <person name="Freedman E."/>
            <person name="Gearin G."/>
            <person name="Gellesch M."/>
            <person name="Goldberg J."/>
            <person name="Griggs A."/>
            <person name="Gujja S."/>
            <person name="Heiman D."/>
            <person name="Howarth C."/>
            <person name="Larson L."/>
            <person name="Lui A."/>
            <person name="MacDonald P.J.P."/>
            <person name="Montmayeur A."/>
            <person name="Murphy C."/>
            <person name="Neiman D."/>
            <person name="Pearson M."/>
            <person name="Priest M."/>
            <person name="Roberts A."/>
            <person name="Saif S."/>
            <person name="Shea T."/>
            <person name="Shenoy N."/>
            <person name="Sisk P."/>
            <person name="Stolte C."/>
            <person name="Sykes S."/>
            <person name="Wortman J."/>
            <person name="Nusbaum C."/>
            <person name="Birren B."/>
        </authorList>
    </citation>
    <scope>NUCLEOTIDE SEQUENCE [LARGE SCALE GENOMIC DNA]</scope>
    <source>
        <strain evidence="2 3">WAL-17108</strain>
    </source>
</reference>
<accession>G5HG37</accession>
<dbReference type="PATRIC" id="fig|742733.3.peg.1604"/>
<name>G5HG37_9FIRM</name>
<gene>
    <name evidence="2" type="ORF">HMPREF9469_01549</name>
</gene>
<comment type="caution">
    <text evidence="2">The sequence shown here is derived from an EMBL/GenBank/DDBJ whole genome shotgun (WGS) entry which is preliminary data.</text>
</comment>
<dbReference type="AlphaFoldDB" id="G5HG37"/>
<organism evidence="2 3">
    <name type="scientific">[Clostridium] citroniae WAL-17108</name>
    <dbReference type="NCBI Taxonomy" id="742733"/>
    <lineage>
        <taxon>Bacteria</taxon>
        <taxon>Bacillati</taxon>
        <taxon>Bacillota</taxon>
        <taxon>Clostridia</taxon>
        <taxon>Lachnospirales</taxon>
        <taxon>Lachnospiraceae</taxon>
        <taxon>Enterocloster</taxon>
    </lineage>
</organism>
<sequence length="363" mass="42027">MKIGVLTHHYVGNFGAVMQADALVNIIRDFIPDAQIEIVNFRVLKHHVMSNSRFFHYKNTDSIRSFLEKVALYFEFNTFRKKLPIGKRVKNACEINDCGYDLIIVGSDEVWNYEDMAYSLIKFGVGLECMHITYSASIGDSSIELNKIPEEIKAGIKSFQEIAVRDTKTERLAKMLTNVPVIRTLDPVYLYSYPLEARKKIKNIVLRKPYILVYECNLASEQIDLVVSYAKENGYEIYGAGEYKKWYTMVDTVRISPYEWAYLFKNAQAVITGTFHGTSFAIKYNHRFAAYLTEQNRINKVSSLLEEFGLTKQIVGDHGDIIKTMTQWIDYEIVNKIISERKTESLDYLFRNIKKVDLKVNQD</sequence>
<dbReference type="InterPro" id="IPR007345">
    <property type="entry name" value="Polysacch_pyruvyl_Trfase"/>
</dbReference>
<dbReference type="RefSeq" id="WP_007860719.1">
    <property type="nucleotide sequence ID" value="NZ_JH376420.1"/>
</dbReference>
<evidence type="ECO:0000313" key="3">
    <source>
        <dbReference type="Proteomes" id="UP000003763"/>
    </source>
</evidence>
<dbReference type="eggNOG" id="COG2327">
    <property type="taxonomic scope" value="Bacteria"/>
</dbReference>
<feature type="domain" description="Polysaccharide pyruvyl transferase" evidence="1">
    <location>
        <begin position="13"/>
        <end position="289"/>
    </location>
</feature>
<evidence type="ECO:0000259" key="1">
    <source>
        <dbReference type="Pfam" id="PF04230"/>
    </source>
</evidence>
<dbReference type="HOGENOM" id="CLU_025617_1_0_9"/>
<dbReference type="EMBL" id="ADLJ01000012">
    <property type="protein sequence ID" value="EHE99681.1"/>
    <property type="molecule type" value="Genomic_DNA"/>
</dbReference>
<evidence type="ECO:0000313" key="2">
    <source>
        <dbReference type="EMBL" id="EHE99681.1"/>
    </source>
</evidence>
<dbReference type="Proteomes" id="UP000003763">
    <property type="component" value="Unassembled WGS sequence"/>
</dbReference>
<protein>
    <recommendedName>
        <fullName evidence="1">Polysaccharide pyruvyl transferase domain-containing protein</fullName>
    </recommendedName>
</protein>
<dbReference type="Pfam" id="PF04230">
    <property type="entry name" value="PS_pyruv_trans"/>
    <property type="match status" value="1"/>
</dbReference>
<proteinExistence type="predicted"/>